<evidence type="ECO:0008006" key="4">
    <source>
        <dbReference type="Google" id="ProtNLM"/>
    </source>
</evidence>
<keyword evidence="1" id="KW-0472">Membrane</keyword>
<protein>
    <recommendedName>
        <fullName evidence="4">Transmembrane protein</fullName>
    </recommendedName>
</protein>
<feature type="transmembrane region" description="Helical" evidence="1">
    <location>
        <begin position="150"/>
        <end position="169"/>
    </location>
</feature>
<keyword evidence="3" id="KW-1185">Reference proteome</keyword>
<evidence type="ECO:0000313" key="2">
    <source>
        <dbReference type="EMBL" id="CAD8049918.1"/>
    </source>
</evidence>
<dbReference type="EMBL" id="CAJJDN010000004">
    <property type="protein sequence ID" value="CAD8049918.1"/>
    <property type="molecule type" value="Genomic_DNA"/>
</dbReference>
<proteinExistence type="predicted"/>
<sequence length="279" mass="33251">MQQRDQVEDKKQLMYGIQDMFVRKSALTNTMQQVISITEPINNEKSSIEKYQLKIQENQLKYLLVLWIHFFVSLIIIGLLGYFNLSEQMEQIPFIIFFVLLMLYILLLAFAQFNQSFSKNQPQNVFLFSLSTIIRQFWFVYVIIRYPQLNLVVIISVIFTNLIIISICFHLDRQDGIKNCFLVSKQLWRISFVLLFEILFVGLYLDIQDAISAIIWILILYLLYSFILLNVQLVEFRKPLAKNRNIYLLSQLYFEGDLVFPCYFFKYHMPCCSKESILR</sequence>
<name>A0A8S1K3I5_9CILI</name>
<keyword evidence="1" id="KW-0812">Transmembrane</keyword>
<reference evidence="2" key="1">
    <citation type="submission" date="2021-01" db="EMBL/GenBank/DDBJ databases">
        <authorList>
            <consortium name="Genoscope - CEA"/>
            <person name="William W."/>
        </authorList>
    </citation>
    <scope>NUCLEOTIDE SEQUENCE</scope>
</reference>
<evidence type="ECO:0000256" key="1">
    <source>
        <dbReference type="SAM" id="Phobius"/>
    </source>
</evidence>
<feature type="transmembrane region" description="Helical" evidence="1">
    <location>
        <begin position="62"/>
        <end position="85"/>
    </location>
</feature>
<feature type="transmembrane region" description="Helical" evidence="1">
    <location>
        <begin position="190"/>
        <end position="207"/>
    </location>
</feature>
<feature type="transmembrane region" description="Helical" evidence="1">
    <location>
        <begin position="91"/>
        <end position="113"/>
    </location>
</feature>
<feature type="transmembrane region" description="Helical" evidence="1">
    <location>
        <begin position="213"/>
        <end position="234"/>
    </location>
</feature>
<dbReference type="AlphaFoldDB" id="A0A8S1K3I5"/>
<dbReference type="Proteomes" id="UP000692954">
    <property type="component" value="Unassembled WGS sequence"/>
</dbReference>
<feature type="transmembrane region" description="Helical" evidence="1">
    <location>
        <begin position="125"/>
        <end position="144"/>
    </location>
</feature>
<organism evidence="2 3">
    <name type="scientific">Paramecium sonneborni</name>
    <dbReference type="NCBI Taxonomy" id="65129"/>
    <lineage>
        <taxon>Eukaryota</taxon>
        <taxon>Sar</taxon>
        <taxon>Alveolata</taxon>
        <taxon>Ciliophora</taxon>
        <taxon>Intramacronucleata</taxon>
        <taxon>Oligohymenophorea</taxon>
        <taxon>Peniculida</taxon>
        <taxon>Parameciidae</taxon>
        <taxon>Paramecium</taxon>
    </lineage>
</organism>
<gene>
    <name evidence="2" type="ORF">PSON_ATCC_30995.1.T0040381</name>
</gene>
<comment type="caution">
    <text evidence="2">The sequence shown here is derived from an EMBL/GenBank/DDBJ whole genome shotgun (WGS) entry which is preliminary data.</text>
</comment>
<keyword evidence="1" id="KW-1133">Transmembrane helix</keyword>
<evidence type="ECO:0000313" key="3">
    <source>
        <dbReference type="Proteomes" id="UP000692954"/>
    </source>
</evidence>
<accession>A0A8S1K3I5</accession>